<evidence type="ECO:0000256" key="1">
    <source>
        <dbReference type="ARBA" id="ARBA00022679"/>
    </source>
</evidence>
<dbReference type="Proteomes" id="UP001221597">
    <property type="component" value="Chromosome"/>
</dbReference>
<sequence length="365" mass="42265">MKICHITSVHRYNDTRITLKECRSLVEDNYEVHLIAPNTKETEFNGINVHGITNPYKGRINRVKKFSKEVYLKALEIDADVYHFHDPELIPIGLKLKKQKKVVIYDIHEDVPKQILSKTWIKKPLRKFISVLFKKYENKSVRKFNALITATPNINERFIKLNSKSINVNNYPILSELHTLNSNKKINEPYVTYIGAISKNRGIETMVSAMDLVTNKLYLGGKFASLKEYENVVKKSGWRKVIYLNQLERNEVKDVLNKSIAGLVLFYPEPNHINAQPNKMFEYMSAGVCVIGSDFPLWREIIEGNECGICVNPLNNEEVAKAIQWVIDNPAEAIRMGENGRKAIESKYNWEYESQKLLRLYKELS</sequence>
<gene>
    <name evidence="4" type="ORF">P9989_18370</name>
</gene>
<protein>
    <submittedName>
        <fullName evidence="4">Glycosyltransferase family 4 protein</fullName>
    </submittedName>
</protein>
<feature type="domain" description="Glycosyl transferase family 1" evidence="2">
    <location>
        <begin position="183"/>
        <end position="342"/>
    </location>
</feature>
<dbReference type="CDD" id="cd03794">
    <property type="entry name" value="GT4_WbuB-like"/>
    <property type="match status" value="1"/>
</dbReference>
<dbReference type="EMBL" id="CP121671">
    <property type="protein sequence ID" value="WFT74301.1"/>
    <property type="molecule type" value="Genomic_DNA"/>
</dbReference>
<evidence type="ECO:0000259" key="2">
    <source>
        <dbReference type="Pfam" id="PF00534"/>
    </source>
</evidence>
<dbReference type="SUPFAM" id="SSF53756">
    <property type="entry name" value="UDP-Glycosyltransferase/glycogen phosphorylase"/>
    <property type="match status" value="1"/>
</dbReference>
<feature type="domain" description="Glycosyltransferase subfamily 4-like N-terminal" evidence="3">
    <location>
        <begin position="20"/>
        <end position="161"/>
    </location>
</feature>
<dbReference type="InterPro" id="IPR028098">
    <property type="entry name" value="Glyco_trans_4-like_N"/>
</dbReference>
<evidence type="ECO:0000259" key="3">
    <source>
        <dbReference type="Pfam" id="PF13439"/>
    </source>
</evidence>
<evidence type="ECO:0000313" key="5">
    <source>
        <dbReference type="Proteomes" id="UP001221597"/>
    </source>
</evidence>
<evidence type="ECO:0000313" key="4">
    <source>
        <dbReference type="EMBL" id="WFT74301.1"/>
    </source>
</evidence>
<dbReference type="RefSeq" id="WP_283076300.1">
    <property type="nucleotide sequence ID" value="NZ_CP121671.1"/>
</dbReference>
<dbReference type="PANTHER" id="PTHR46401">
    <property type="entry name" value="GLYCOSYLTRANSFERASE WBBK-RELATED"/>
    <property type="match status" value="1"/>
</dbReference>
<dbReference type="Pfam" id="PF13439">
    <property type="entry name" value="Glyco_transf_4"/>
    <property type="match status" value="1"/>
</dbReference>
<dbReference type="Pfam" id="PF00534">
    <property type="entry name" value="Glycos_transf_1"/>
    <property type="match status" value="1"/>
</dbReference>
<keyword evidence="1" id="KW-0808">Transferase</keyword>
<dbReference type="Gene3D" id="3.40.50.2000">
    <property type="entry name" value="Glycogen Phosphorylase B"/>
    <property type="match status" value="2"/>
</dbReference>
<name>A0ABY8J092_9BACI</name>
<dbReference type="PANTHER" id="PTHR46401:SF2">
    <property type="entry name" value="GLYCOSYLTRANSFERASE WBBK-RELATED"/>
    <property type="match status" value="1"/>
</dbReference>
<organism evidence="4 5">
    <name type="scientific">Halobacillus naozhouensis</name>
    <dbReference type="NCBI Taxonomy" id="554880"/>
    <lineage>
        <taxon>Bacteria</taxon>
        <taxon>Bacillati</taxon>
        <taxon>Bacillota</taxon>
        <taxon>Bacilli</taxon>
        <taxon>Bacillales</taxon>
        <taxon>Bacillaceae</taxon>
        <taxon>Halobacillus</taxon>
    </lineage>
</organism>
<dbReference type="InterPro" id="IPR001296">
    <property type="entry name" value="Glyco_trans_1"/>
</dbReference>
<reference evidence="4 5" key="1">
    <citation type="submission" date="2023-04" db="EMBL/GenBank/DDBJ databases">
        <title>Genome sequence of Halobacillus naozhouensis KACC 21980.</title>
        <authorList>
            <person name="Kim S."/>
            <person name="Heo J."/>
            <person name="Kwon S.-W."/>
        </authorList>
    </citation>
    <scope>NUCLEOTIDE SEQUENCE [LARGE SCALE GENOMIC DNA]</scope>
    <source>
        <strain evidence="4 5">KCTC 13234</strain>
    </source>
</reference>
<accession>A0ABY8J092</accession>
<proteinExistence type="predicted"/>
<keyword evidence="5" id="KW-1185">Reference proteome</keyword>